<evidence type="ECO:0000256" key="2">
    <source>
        <dbReference type="SAM" id="Phobius"/>
    </source>
</evidence>
<evidence type="ECO:0000256" key="1">
    <source>
        <dbReference type="ARBA" id="ARBA00023002"/>
    </source>
</evidence>
<keyword evidence="5" id="KW-1185">Reference proteome</keyword>
<dbReference type="Gene3D" id="3.40.50.720">
    <property type="entry name" value="NAD(P)-binding Rossmann-like Domain"/>
    <property type="match status" value="1"/>
</dbReference>
<reference evidence="4 5" key="1">
    <citation type="submission" date="2020-02" db="EMBL/GenBank/DDBJ databases">
        <title>Whole-genome analyses of novel actinobacteria.</title>
        <authorList>
            <person name="Sahin N."/>
            <person name="Tokatli A."/>
        </authorList>
    </citation>
    <scope>NUCLEOTIDE SEQUENCE [LARGE SCALE GENOMIC DNA]</scope>
    <source>
        <strain evidence="4 5">YC504</strain>
    </source>
</reference>
<sequence>MRIGILGTGNVGKAVAAGLAAAGHDVVLGSRDPDSHKDLGQRVVTQEEAAAHGEVVVDALGSGAPLTTLPALAGHLDGKVLIDISIDLTPEMDLIHLDKSLAEQLQAALPGTRVVKTLCTVDSAIMADPLKTLPTPTTIFLSGEDPAAKATVGALLADLGWAPEHQLDLGGISSARAQEHMALMFVAVAGAVGGHVFNFSLVTPSA</sequence>
<organism evidence="4 5">
    <name type="scientific">Streptomyces mesophilus</name>
    <dbReference type="NCBI Taxonomy" id="1775132"/>
    <lineage>
        <taxon>Bacteria</taxon>
        <taxon>Bacillati</taxon>
        <taxon>Actinomycetota</taxon>
        <taxon>Actinomycetes</taxon>
        <taxon>Kitasatosporales</taxon>
        <taxon>Streptomycetaceae</taxon>
        <taxon>Streptomyces</taxon>
    </lineage>
</organism>
<dbReference type="Proteomes" id="UP000481109">
    <property type="component" value="Unassembled WGS sequence"/>
</dbReference>
<protein>
    <submittedName>
        <fullName evidence="4">NAD(P)-binding domain-containing protein</fullName>
    </submittedName>
</protein>
<keyword evidence="2" id="KW-0812">Transmembrane</keyword>
<dbReference type="GO" id="GO:0016491">
    <property type="term" value="F:oxidoreductase activity"/>
    <property type="evidence" value="ECO:0007669"/>
    <property type="project" value="UniProtKB-KW"/>
</dbReference>
<gene>
    <name evidence="4" type="ORF">G6045_27025</name>
</gene>
<feature type="transmembrane region" description="Helical" evidence="2">
    <location>
        <begin position="182"/>
        <end position="202"/>
    </location>
</feature>
<dbReference type="PANTHER" id="PTHR14239">
    <property type="entry name" value="DUDULIN-RELATED"/>
    <property type="match status" value="1"/>
</dbReference>
<dbReference type="Pfam" id="PF03807">
    <property type="entry name" value="F420_oxidored"/>
    <property type="match status" value="1"/>
</dbReference>
<dbReference type="InterPro" id="IPR028939">
    <property type="entry name" value="P5C_Rdtase_cat_N"/>
</dbReference>
<dbReference type="EMBL" id="JAAKZW010000141">
    <property type="protein sequence ID" value="NGO79279.1"/>
    <property type="molecule type" value="Genomic_DNA"/>
</dbReference>
<dbReference type="InterPro" id="IPR036291">
    <property type="entry name" value="NAD(P)-bd_dom_sf"/>
</dbReference>
<evidence type="ECO:0000259" key="3">
    <source>
        <dbReference type="Pfam" id="PF03807"/>
    </source>
</evidence>
<feature type="domain" description="Pyrroline-5-carboxylate reductase catalytic N-terminal" evidence="3">
    <location>
        <begin position="2"/>
        <end position="85"/>
    </location>
</feature>
<accession>A0A6G4XNW9</accession>
<keyword evidence="2" id="KW-1133">Transmembrane helix</keyword>
<dbReference type="AlphaFoldDB" id="A0A6G4XNW9"/>
<keyword evidence="1" id="KW-0560">Oxidoreductase</keyword>
<evidence type="ECO:0000313" key="5">
    <source>
        <dbReference type="Proteomes" id="UP000481109"/>
    </source>
</evidence>
<dbReference type="InterPro" id="IPR051267">
    <property type="entry name" value="STEAP_metalloreductase"/>
</dbReference>
<name>A0A6G4XNW9_9ACTN</name>
<dbReference type="SUPFAM" id="SSF51735">
    <property type="entry name" value="NAD(P)-binding Rossmann-fold domains"/>
    <property type="match status" value="1"/>
</dbReference>
<comment type="caution">
    <text evidence="4">The sequence shown here is derived from an EMBL/GenBank/DDBJ whole genome shotgun (WGS) entry which is preliminary data.</text>
</comment>
<proteinExistence type="predicted"/>
<keyword evidence="2" id="KW-0472">Membrane</keyword>
<evidence type="ECO:0000313" key="4">
    <source>
        <dbReference type="EMBL" id="NGO79279.1"/>
    </source>
</evidence>